<keyword evidence="1" id="KW-0444">Lipid biosynthesis</keyword>
<feature type="region of interest" description="Disordered" evidence="2">
    <location>
        <begin position="539"/>
        <end position="660"/>
    </location>
</feature>
<dbReference type="InterPro" id="IPR026055">
    <property type="entry name" value="FAR"/>
</dbReference>
<dbReference type="InterPro" id="IPR013120">
    <property type="entry name" value="FAR_NAD-bd"/>
</dbReference>
<name>A0A8S1IRJ0_9CHLO</name>
<dbReference type="SUPFAM" id="SSF51735">
    <property type="entry name" value="NAD(P)-binding Rossmann-fold domains"/>
    <property type="match status" value="1"/>
</dbReference>
<keyword evidence="1" id="KW-0521">NADP</keyword>
<dbReference type="InterPro" id="IPR036291">
    <property type="entry name" value="NAD(P)-bd_dom_sf"/>
</dbReference>
<dbReference type="EC" id="1.2.1.84" evidence="1"/>
<protein>
    <recommendedName>
        <fullName evidence="1">Fatty acyl-CoA reductase</fullName>
        <ecNumber evidence="1">1.2.1.84</ecNumber>
    </recommendedName>
</protein>
<feature type="domain" description="Thioester reductase (TE)" evidence="3">
    <location>
        <begin position="48"/>
        <end position="331"/>
    </location>
</feature>
<accession>A0A8S1IRJ0</accession>
<dbReference type="CDD" id="cd05236">
    <property type="entry name" value="FAR-N_SDR_e"/>
    <property type="match status" value="1"/>
</dbReference>
<dbReference type="Proteomes" id="UP000708148">
    <property type="component" value="Unassembled WGS sequence"/>
</dbReference>
<dbReference type="GO" id="GO:0080019">
    <property type="term" value="F:alcohol-forming very long-chain fatty acyl-CoA reductase activity"/>
    <property type="evidence" value="ECO:0007669"/>
    <property type="project" value="InterPro"/>
</dbReference>
<evidence type="ECO:0000313" key="5">
    <source>
        <dbReference type="Proteomes" id="UP000708148"/>
    </source>
</evidence>
<keyword evidence="1" id="KW-0443">Lipid metabolism</keyword>
<comment type="function">
    <text evidence="1">Catalyzes the reduction of fatty acyl-CoA to fatty alcohols.</text>
</comment>
<organism evidence="4 5">
    <name type="scientific">Ostreobium quekettii</name>
    <dbReference type="NCBI Taxonomy" id="121088"/>
    <lineage>
        <taxon>Eukaryota</taxon>
        <taxon>Viridiplantae</taxon>
        <taxon>Chlorophyta</taxon>
        <taxon>core chlorophytes</taxon>
        <taxon>Ulvophyceae</taxon>
        <taxon>TCBD clade</taxon>
        <taxon>Bryopsidales</taxon>
        <taxon>Ostreobineae</taxon>
        <taxon>Ostreobiaceae</taxon>
        <taxon>Ostreobium</taxon>
    </lineage>
</organism>
<keyword evidence="5" id="KW-1185">Reference proteome</keyword>
<gene>
    <name evidence="4" type="ORF">OSTQU699_LOCUS2234</name>
</gene>
<dbReference type="GO" id="GO:0035336">
    <property type="term" value="P:long-chain fatty-acyl-CoA metabolic process"/>
    <property type="evidence" value="ECO:0007669"/>
    <property type="project" value="TreeGrafter"/>
</dbReference>
<dbReference type="AlphaFoldDB" id="A0A8S1IRJ0"/>
<evidence type="ECO:0000313" key="4">
    <source>
        <dbReference type="EMBL" id="CAD7696873.1"/>
    </source>
</evidence>
<feature type="compositionally biased region" description="Acidic residues" evidence="2">
    <location>
        <begin position="637"/>
        <end position="660"/>
    </location>
</feature>
<dbReference type="GO" id="GO:0102965">
    <property type="term" value="F:alcohol-forming long-chain fatty acyl-CoA reductase activity"/>
    <property type="evidence" value="ECO:0007669"/>
    <property type="project" value="UniProtKB-EC"/>
</dbReference>
<comment type="catalytic activity">
    <reaction evidence="1">
        <text>a long-chain fatty acyl-CoA + 2 NADPH + 2 H(+) = a long-chain primary fatty alcohol + 2 NADP(+) + CoA</text>
        <dbReference type="Rhea" id="RHEA:52716"/>
        <dbReference type="ChEBI" id="CHEBI:15378"/>
        <dbReference type="ChEBI" id="CHEBI:57287"/>
        <dbReference type="ChEBI" id="CHEBI:57783"/>
        <dbReference type="ChEBI" id="CHEBI:58349"/>
        <dbReference type="ChEBI" id="CHEBI:77396"/>
        <dbReference type="ChEBI" id="CHEBI:83139"/>
        <dbReference type="EC" id="1.2.1.84"/>
    </reaction>
</comment>
<dbReference type="PANTHER" id="PTHR11011">
    <property type="entry name" value="MALE STERILITY PROTEIN 2-RELATED"/>
    <property type="match status" value="1"/>
</dbReference>
<keyword evidence="1" id="KW-0560">Oxidoreductase</keyword>
<evidence type="ECO:0000256" key="1">
    <source>
        <dbReference type="RuleBase" id="RU363097"/>
    </source>
</evidence>
<dbReference type="PANTHER" id="PTHR11011:SF45">
    <property type="entry name" value="FATTY ACYL-COA REDUCTASE CG8306-RELATED"/>
    <property type="match status" value="1"/>
</dbReference>
<dbReference type="OrthoDB" id="1679203at2759"/>
<proteinExistence type="inferred from homology"/>
<sequence>MSSILGAMRSYGSKEAAAGTAAPQAVSPPPGAARLSVRDAFRGSGVLLTGVTGYVGSIVMEQLLRVCPEVGRVYVLVRANRKKGVSAAERLDKLVNSGLFHKLWDKAETLQRVRLVEGDITVEGVGLEDRVVEELSQNVEYVVHSAAAVALDDPIKKTLLNNYMSTKNLLSLCETMRKLRVYVHISTAYVNITFPSGSVIKERIYPLYNGDQVASHEDIVSEILRLPPGHAESKAAAMMERWNFPNTYTFGKHLAEQLVADYHRKPFPVCIVRPSLISSLAGDPYPGYVGNLAGGAGFTIAFAIGFFEKYGAAYRADSIIDGVPGDIVSSVVLAAAASTATQPLNQDEPAIFHACTSCSYPLSNGEMYAAAQQFFNANPPPYCLQGSYPDLGRDYKPSPWLLWLAKSVTWLKVCSLKYTLQLLGKTRAATRLYTGWRAWDFANQLRYDLNLFFSPENVRKLDAMLVEEERELVRCLWTPRTGDWLRFMRTSMGAIKALFLKSPAKGDQEFRHIGPREPCVSYYSSALPTDEQLEELTKGVDGKTAPDGGKPPAARRPPSTGPVRRAHTGVRHTSSAQDSRPGAVRRSVTELRHAQSYNFPDESKGERVGKVVRRVSSRAMSDLAASLWGDDRRDADEGFESDSSSEEEGEVEFEDEGKVD</sequence>
<evidence type="ECO:0000259" key="3">
    <source>
        <dbReference type="Pfam" id="PF07993"/>
    </source>
</evidence>
<comment type="similarity">
    <text evidence="1">Belongs to the fatty acyl-CoA reductase family.</text>
</comment>
<comment type="caution">
    <text evidence="4">The sequence shown here is derived from an EMBL/GenBank/DDBJ whole genome shotgun (WGS) entry which is preliminary data.</text>
</comment>
<evidence type="ECO:0000256" key="2">
    <source>
        <dbReference type="SAM" id="MobiDB-lite"/>
    </source>
</evidence>
<dbReference type="Pfam" id="PF07993">
    <property type="entry name" value="NAD_binding_4"/>
    <property type="match status" value="1"/>
</dbReference>
<dbReference type="EMBL" id="CAJHUC010000560">
    <property type="protein sequence ID" value="CAD7696873.1"/>
    <property type="molecule type" value="Genomic_DNA"/>
</dbReference>
<reference evidence="4" key="1">
    <citation type="submission" date="2020-12" db="EMBL/GenBank/DDBJ databases">
        <authorList>
            <person name="Iha C."/>
        </authorList>
    </citation>
    <scope>NUCLEOTIDE SEQUENCE</scope>
</reference>
<dbReference type="Gene3D" id="3.40.50.720">
    <property type="entry name" value="NAD(P)-binding Rossmann-like Domain"/>
    <property type="match status" value="1"/>
</dbReference>